<gene>
    <name evidence="1" type="ORF">FJT64_000442</name>
</gene>
<keyword evidence="2" id="KW-1185">Reference proteome</keyword>
<accession>A0A6A4VQW3</accession>
<evidence type="ECO:0000313" key="2">
    <source>
        <dbReference type="Proteomes" id="UP000440578"/>
    </source>
</evidence>
<dbReference type="EMBL" id="VIIS01001420">
    <property type="protein sequence ID" value="KAF0298607.1"/>
    <property type="molecule type" value="Genomic_DNA"/>
</dbReference>
<protein>
    <submittedName>
        <fullName evidence="1">Uncharacterized protein</fullName>
    </submittedName>
</protein>
<evidence type="ECO:0000313" key="1">
    <source>
        <dbReference type="EMBL" id="KAF0298607.1"/>
    </source>
</evidence>
<dbReference type="Proteomes" id="UP000440578">
    <property type="component" value="Unassembled WGS sequence"/>
</dbReference>
<name>A0A6A4VQW3_AMPAM</name>
<proteinExistence type="predicted"/>
<organism evidence="1 2">
    <name type="scientific">Amphibalanus amphitrite</name>
    <name type="common">Striped barnacle</name>
    <name type="synonym">Balanus amphitrite</name>
    <dbReference type="NCBI Taxonomy" id="1232801"/>
    <lineage>
        <taxon>Eukaryota</taxon>
        <taxon>Metazoa</taxon>
        <taxon>Ecdysozoa</taxon>
        <taxon>Arthropoda</taxon>
        <taxon>Crustacea</taxon>
        <taxon>Multicrustacea</taxon>
        <taxon>Cirripedia</taxon>
        <taxon>Thoracica</taxon>
        <taxon>Thoracicalcarea</taxon>
        <taxon>Balanomorpha</taxon>
        <taxon>Balanoidea</taxon>
        <taxon>Balanidae</taxon>
        <taxon>Amphibalaninae</taxon>
        <taxon>Amphibalanus</taxon>
    </lineage>
</organism>
<sequence length="314" mass="34137">MRALTCAYQTLSQEVGEQTKHALRTLKLVKAQLGNAKLQLQNQASLDTARLISAAESEAVRLLLRYGRTDAVSTVHQAAQALHALADGATDVESGLQSALTEILMVMHQLGAKLDTEGLLEETTPKSQIDILLEELQGLVDKYLLIIAPFIGLTEKQALQFRREFDKFVADVEALEHGQVPIADGLAAMITDVLEMLRILGIDWIAPTSETPTELDALLAELDSALTAVLDILGPVLGFSREKTEAIEADIDQLIADIEDIEHGRVDVDTGLEIVLQDILDMLHDFGFSAQPMTDGGWSKAEVGGHLKRSQSPD</sequence>
<comment type="caution">
    <text evidence="1">The sequence shown here is derived from an EMBL/GenBank/DDBJ whole genome shotgun (WGS) entry which is preliminary data.</text>
</comment>
<reference evidence="1 2" key="1">
    <citation type="submission" date="2019-07" db="EMBL/GenBank/DDBJ databases">
        <title>Draft genome assembly of a fouling barnacle, Amphibalanus amphitrite (Darwin, 1854): The first reference genome for Thecostraca.</title>
        <authorList>
            <person name="Kim W."/>
        </authorList>
    </citation>
    <scope>NUCLEOTIDE SEQUENCE [LARGE SCALE GENOMIC DNA]</scope>
    <source>
        <strain evidence="1">SNU_AA5</strain>
        <tissue evidence="1">Soma without cirri and trophi</tissue>
    </source>
</reference>
<dbReference type="AlphaFoldDB" id="A0A6A4VQW3"/>